<accession>A0A0V0YPF5</accession>
<dbReference type="Proteomes" id="UP000054776">
    <property type="component" value="Unassembled WGS sequence"/>
</dbReference>
<keyword evidence="2" id="KW-1185">Reference proteome</keyword>
<dbReference type="AlphaFoldDB" id="A0A0V0YPF5"/>
<gene>
    <name evidence="1" type="ORF">T01_2997</name>
</gene>
<name>A0A0V0YPF5_TRISP</name>
<organism evidence="1 2">
    <name type="scientific">Trichinella spiralis</name>
    <name type="common">Trichina worm</name>
    <dbReference type="NCBI Taxonomy" id="6334"/>
    <lineage>
        <taxon>Eukaryota</taxon>
        <taxon>Metazoa</taxon>
        <taxon>Ecdysozoa</taxon>
        <taxon>Nematoda</taxon>
        <taxon>Enoplea</taxon>
        <taxon>Dorylaimia</taxon>
        <taxon>Trichinellida</taxon>
        <taxon>Trichinellidae</taxon>
        <taxon>Trichinella</taxon>
    </lineage>
</organism>
<dbReference type="EMBL" id="JYDH01006438">
    <property type="protein sequence ID" value="KRY02231.1"/>
    <property type="molecule type" value="Genomic_DNA"/>
</dbReference>
<dbReference type="InParanoid" id="A0A0V0YPF5"/>
<comment type="caution">
    <text evidence="1">The sequence shown here is derived from an EMBL/GenBank/DDBJ whole genome shotgun (WGS) entry which is preliminary data.</text>
</comment>
<reference evidence="1 2" key="1">
    <citation type="submission" date="2015-01" db="EMBL/GenBank/DDBJ databases">
        <title>Evolution of Trichinella species and genotypes.</title>
        <authorList>
            <person name="Korhonen P.K."/>
            <person name="Edoardo P."/>
            <person name="Giuseppe L.R."/>
            <person name="Gasser R.B."/>
        </authorList>
    </citation>
    <scope>NUCLEOTIDE SEQUENCE [LARGE SCALE GENOMIC DNA]</scope>
    <source>
        <strain evidence="1">ISS3</strain>
    </source>
</reference>
<sequence>MSYENYQKFLYALLNAGEELPQLHSPEIPFSTFHAGKGSRAQPDSQ</sequence>
<protein>
    <submittedName>
        <fullName evidence="1">Uncharacterized protein</fullName>
    </submittedName>
</protein>
<evidence type="ECO:0000313" key="2">
    <source>
        <dbReference type="Proteomes" id="UP000054776"/>
    </source>
</evidence>
<proteinExistence type="predicted"/>
<evidence type="ECO:0000313" key="1">
    <source>
        <dbReference type="EMBL" id="KRY02231.1"/>
    </source>
</evidence>